<keyword evidence="1" id="KW-1133">Transmembrane helix</keyword>
<proteinExistence type="predicted"/>
<dbReference type="GO" id="GO:0008381">
    <property type="term" value="F:mechanosensitive monoatomic ion channel activity"/>
    <property type="evidence" value="ECO:0007669"/>
    <property type="project" value="InterPro"/>
</dbReference>
<dbReference type="PANTHER" id="PTHR47049:SF2">
    <property type="entry name" value="PIEZO-TYPE MECHANOSENSITIVE ION CHANNEL HOMOLOG"/>
    <property type="match status" value="1"/>
</dbReference>
<evidence type="ECO:0000313" key="2">
    <source>
        <dbReference type="EMBL" id="KAH9316715.1"/>
    </source>
</evidence>
<reference evidence="2 3" key="1">
    <citation type="journal article" date="2021" name="Nat. Plants">
        <title>The Taxus genome provides insights into paclitaxel biosynthesis.</title>
        <authorList>
            <person name="Xiong X."/>
            <person name="Gou J."/>
            <person name="Liao Q."/>
            <person name="Li Y."/>
            <person name="Zhou Q."/>
            <person name="Bi G."/>
            <person name="Li C."/>
            <person name="Du R."/>
            <person name="Wang X."/>
            <person name="Sun T."/>
            <person name="Guo L."/>
            <person name="Liang H."/>
            <person name="Lu P."/>
            <person name="Wu Y."/>
            <person name="Zhang Z."/>
            <person name="Ro D.K."/>
            <person name="Shang Y."/>
            <person name="Huang S."/>
            <person name="Yan J."/>
        </authorList>
    </citation>
    <scope>NUCLEOTIDE SEQUENCE [LARGE SCALE GENOMIC DNA]</scope>
    <source>
        <strain evidence="2">Ta-2019</strain>
    </source>
</reference>
<name>A0AA38LCJ5_TAXCH</name>
<feature type="transmembrane region" description="Helical" evidence="1">
    <location>
        <begin position="6"/>
        <end position="23"/>
    </location>
</feature>
<dbReference type="InterPro" id="IPR027272">
    <property type="entry name" value="Piezo"/>
</dbReference>
<sequence length="133" mass="15358">ALLDYSLISLLFLIAFLIVQYNITQEGQNSWKLEISWFFVIILAVVAILAESGFYVVWTMKMEKWRVAGLWWAKLIGFERLNPWKETSFIYVLLAMQLAVVLVASIALHTSKRNHLSLPESSWRKLLSSISHS</sequence>
<evidence type="ECO:0000313" key="3">
    <source>
        <dbReference type="Proteomes" id="UP000824469"/>
    </source>
</evidence>
<keyword evidence="1" id="KW-0812">Transmembrane</keyword>
<feature type="non-terminal residue" evidence="2">
    <location>
        <position position="133"/>
    </location>
</feature>
<accession>A0AA38LCJ5</accession>
<feature type="transmembrane region" description="Helical" evidence="1">
    <location>
        <begin position="88"/>
        <end position="108"/>
    </location>
</feature>
<comment type="caution">
    <text evidence="2">The sequence shown here is derived from an EMBL/GenBank/DDBJ whole genome shotgun (WGS) entry which is preliminary data.</text>
</comment>
<feature type="transmembrane region" description="Helical" evidence="1">
    <location>
        <begin position="35"/>
        <end position="58"/>
    </location>
</feature>
<evidence type="ECO:0000256" key="1">
    <source>
        <dbReference type="SAM" id="Phobius"/>
    </source>
</evidence>
<dbReference type="EMBL" id="JAHRHJ020000005">
    <property type="protein sequence ID" value="KAH9316715.1"/>
    <property type="molecule type" value="Genomic_DNA"/>
</dbReference>
<protein>
    <submittedName>
        <fullName evidence="2">Uncharacterized protein</fullName>
    </submittedName>
</protein>
<dbReference type="GO" id="GO:0016020">
    <property type="term" value="C:membrane"/>
    <property type="evidence" value="ECO:0007669"/>
    <property type="project" value="InterPro"/>
</dbReference>
<feature type="non-terminal residue" evidence="2">
    <location>
        <position position="1"/>
    </location>
</feature>
<keyword evidence="3" id="KW-1185">Reference proteome</keyword>
<gene>
    <name evidence="2" type="ORF">KI387_025342</name>
</gene>
<dbReference type="OMA" id="YVNIHAR"/>
<dbReference type="PANTHER" id="PTHR47049">
    <property type="entry name" value="PIEZO-TYPE MECHANOSENSITIVE ION CHANNEL HOMOLOG"/>
    <property type="match status" value="1"/>
</dbReference>
<keyword evidence="1" id="KW-0472">Membrane</keyword>
<dbReference type="Proteomes" id="UP000824469">
    <property type="component" value="Unassembled WGS sequence"/>
</dbReference>
<organism evidence="2 3">
    <name type="scientific">Taxus chinensis</name>
    <name type="common">Chinese yew</name>
    <name type="synonym">Taxus wallichiana var. chinensis</name>
    <dbReference type="NCBI Taxonomy" id="29808"/>
    <lineage>
        <taxon>Eukaryota</taxon>
        <taxon>Viridiplantae</taxon>
        <taxon>Streptophyta</taxon>
        <taxon>Embryophyta</taxon>
        <taxon>Tracheophyta</taxon>
        <taxon>Spermatophyta</taxon>
        <taxon>Pinopsida</taxon>
        <taxon>Pinidae</taxon>
        <taxon>Conifers II</taxon>
        <taxon>Cupressales</taxon>
        <taxon>Taxaceae</taxon>
        <taxon>Taxus</taxon>
    </lineage>
</organism>
<dbReference type="AlphaFoldDB" id="A0AA38LCJ5"/>